<reference evidence="2" key="2">
    <citation type="submission" date="2025-09" db="UniProtKB">
        <authorList>
            <consortium name="Ensembl"/>
        </authorList>
    </citation>
    <scope>IDENTIFICATION</scope>
</reference>
<feature type="compositionally biased region" description="Basic residues" evidence="1">
    <location>
        <begin position="24"/>
        <end position="37"/>
    </location>
</feature>
<proteinExistence type="predicted"/>
<feature type="compositionally biased region" description="Low complexity" evidence="1">
    <location>
        <begin position="286"/>
        <end position="295"/>
    </location>
</feature>
<dbReference type="AlphaFoldDB" id="A0A8C6I3K9"/>
<organism evidence="2 3">
    <name type="scientific">Mus spicilegus</name>
    <name type="common">Mound-building mouse</name>
    <dbReference type="NCBI Taxonomy" id="10103"/>
    <lineage>
        <taxon>Eukaryota</taxon>
        <taxon>Metazoa</taxon>
        <taxon>Chordata</taxon>
        <taxon>Craniata</taxon>
        <taxon>Vertebrata</taxon>
        <taxon>Euteleostomi</taxon>
        <taxon>Mammalia</taxon>
        <taxon>Eutheria</taxon>
        <taxon>Euarchontoglires</taxon>
        <taxon>Glires</taxon>
        <taxon>Rodentia</taxon>
        <taxon>Myomorpha</taxon>
        <taxon>Muroidea</taxon>
        <taxon>Muridae</taxon>
        <taxon>Murinae</taxon>
        <taxon>Mus</taxon>
        <taxon>Mus</taxon>
    </lineage>
</organism>
<evidence type="ECO:0000313" key="2">
    <source>
        <dbReference type="Ensembl" id="ENSMSIP00000030780.1"/>
    </source>
</evidence>
<name>A0A8C6I3K9_MUSSI</name>
<feature type="compositionally biased region" description="Polar residues" evidence="1">
    <location>
        <begin position="301"/>
        <end position="310"/>
    </location>
</feature>
<feature type="region of interest" description="Disordered" evidence="1">
    <location>
        <begin position="154"/>
        <end position="223"/>
    </location>
</feature>
<feature type="compositionally biased region" description="Basic and acidic residues" evidence="1">
    <location>
        <begin position="205"/>
        <end position="223"/>
    </location>
</feature>
<reference evidence="2" key="1">
    <citation type="submission" date="2025-08" db="UniProtKB">
        <authorList>
            <consortium name="Ensembl"/>
        </authorList>
    </citation>
    <scope>IDENTIFICATION</scope>
</reference>
<feature type="compositionally biased region" description="Basic and acidic residues" evidence="1">
    <location>
        <begin position="166"/>
        <end position="179"/>
    </location>
</feature>
<dbReference type="GeneTree" id="ENSGT00940000154947"/>
<feature type="region of interest" description="Disordered" evidence="1">
    <location>
        <begin position="67"/>
        <end position="137"/>
    </location>
</feature>
<keyword evidence="3" id="KW-1185">Reference proteome</keyword>
<feature type="region of interest" description="Disordered" evidence="1">
    <location>
        <begin position="257"/>
        <end position="310"/>
    </location>
</feature>
<feature type="compositionally biased region" description="Basic residues" evidence="1">
    <location>
        <begin position="270"/>
        <end position="285"/>
    </location>
</feature>
<feature type="compositionally biased region" description="Basic residues" evidence="1">
    <location>
        <begin position="180"/>
        <end position="191"/>
    </location>
</feature>
<feature type="region of interest" description="Disordered" evidence="1">
    <location>
        <begin position="1"/>
        <end position="37"/>
    </location>
</feature>
<dbReference type="Ensembl" id="ENSMSIT00000038806.1">
    <property type="protein sequence ID" value="ENSMSIP00000030780.1"/>
    <property type="gene ID" value="ENSMSIG00000025788.1"/>
</dbReference>
<feature type="compositionally biased region" description="Polar residues" evidence="1">
    <location>
        <begin position="1"/>
        <end position="10"/>
    </location>
</feature>
<dbReference type="Proteomes" id="UP000694415">
    <property type="component" value="Unplaced"/>
</dbReference>
<evidence type="ECO:0000313" key="3">
    <source>
        <dbReference type="Proteomes" id="UP000694415"/>
    </source>
</evidence>
<protein>
    <submittedName>
        <fullName evidence="2">CDC-like kinase 2</fullName>
    </submittedName>
</protein>
<sequence>RLNKHVTSSETRTKRLTQRFSNSGRRRGSGSLARRARCRGAEPIRGWEVTQDVRASVRACSLTAAAAAERRGQSRRPSWDRAPGGGGARGAERILGAGTEPGRAGLEQSPGTGREVPGPRVGGWNRTSSPRGCRDSGRSAAAITDFLWDKRTGLAARTMPHPRRYHSSERGSRGSYHEHYRSRKHKRRRSRSWSSSSDRTRRRRREDSYHVRSRSSYDDHSSDRRLYDRRYCGSYRRNDYSRDRGEAYYDTDFRHSYEYHRENSSYRSQRSSRRKHRRQRRRSRTFSRSSSVSASPAFYSPHSSSVPQGP</sequence>
<evidence type="ECO:0000256" key="1">
    <source>
        <dbReference type="SAM" id="MobiDB-lite"/>
    </source>
</evidence>
<accession>A0A8C6I3K9</accession>